<evidence type="ECO:0000313" key="2">
    <source>
        <dbReference type="Proteomes" id="UP001497680"/>
    </source>
</evidence>
<sequence>MADALITPHNELGTGKQEAGDNELATENDMFKPNFTEGLVDQPSSASNATNDKETQTEMRLNMSDVGDILAKNLCVTMNELVRAVTYPTKPWTSGKEGTSLIIDDDSSDGSSESSPSSEKGMKRPYKALIYSLPEIKQRLADLEADVAKVKNQVWHPIDEKVIRRQFSHLKILHDFIEDELGHQLGLQAEIKECTIKEIAFDDLWLLFNPGDLLYSSDQGFEQLYRAYAITGGQPRLKNTTQIAKRNRLSPANEETIRRTTYDPFESDNEVEAASDIEDEPGHQREDIRVGTSTPLTVDCFNIGTDGINFGTIGHSKRIEAYIGKLKITNLPFFPWKFHPSRDDVLMRLQARGLKCVLCEGHKRYDGFVYDSRGHPTRDSQKGDVYVDFKEYYRGNRKSKAPKLRNLQRTKRDEVEDPIFAIQHRPQPQDRISIDYETERLKSHIFLTSNAYERYLATSREQVAQDPDLLRLMTHHVIAFTFKSRKWRRLEIDYIEDIDKSTEARDSSFDDLVLSPKYRRLLVSLVDSHTSDDRRGYDLKSSAPLNQLDLVRGKGLGLIVLLHGPPGTGKTSTAETIASYTGRPLYSITCGDLGDEPREVEQQLEKHTNRGDKWGCVLLLDEADVFLMRRDFKDSKRNALVSVFLRTLEYYSGILFLTTNRVGVIDEAFKSRVHVSLRYPKVKLKATLDIWKGCLDRIEKDNQLRDIKIEFDRNELLEFAEEHYRQHHKKRTTWNGRQIRNAFQTAIALGQYERTAKMKKKGLTPDEALASNKKKWRVVELTRKNLETIAETAYDFDKYMKSVHKYPDADLAKAEQLRDDDFSESSEEEEPIVHTAGRKGAKQHQSKKKAGKSVATSSTSRSSKRAAEEDDSSSDTEAPAQEAHKSGSEEDSDDDD</sequence>
<organism evidence="1 2">
    <name type="scientific">Hypoxylon rubiginosum</name>
    <dbReference type="NCBI Taxonomy" id="110542"/>
    <lineage>
        <taxon>Eukaryota</taxon>
        <taxon>Fungi</taxon>
        <taxon>Dikarya</taxon>
        <taxon>Ascomycota</taxon>
        <taxon>Pezizomycotina</taxon>
        <taxon>Sordariomycetes</taxon>
        <taxon>Xylariomycetidae</taxon>
        <taxon>Xylariales</taxon>
        <taxon>Hypoxylaceae</taxon>
        <taxon>Hypoxylon</taxon>
    </lineage>
</organism>
<gene>
    <name evidence="1" type="ORF">F4821DRAFT_264776</name>
</gene>
<evidence type="ECO:0000313" key="1">
    <source>
        <dbReference type="EMBL" id="KAI6081611.1"/>
    </source>
</evidence>
<comment type="caution">
    <text evidence="1">The sequence shown here is derived from an EMBL/GenBank/DDBJ whole genome shotgun (WGS) entry which is preliminary data.</text>
</comment>
<keyword evidence="2" id="KW-1185">Reference proteome</keyword>
<protein>
    <submittedName>
        <fullName evidence="1">Uncharacterized protein</fullName>
    </submittedName>
</protein>
<dbReference type="Proteomes" id="UP001497680">
    <property type="component" value="Unassembled WGS sequence"/>
</dbReference>
<dbReference type="EMBL" id="MU394391">
    <property type="protein sequence ID" value="KAI6081611.1"/>
    <property type="molecule type" value="Genomic_DNA"/>
</dbReference>
<reference evidence="1 2" key="1">
    <citation type="journal article" date="2022" name="New Phytol.">
        <title>Ecological generalism drives hyperdiversity of secondary metabolite gene clusters in xylarialean endophytes.</title>
        <authorList>
            <person name="Franco M.E.E."/>
            <person name="Wisecaver J.H."/>
            <person name="Arnold A.E."/>
            <person name="Ju Y.M."/>
            <person name="Slot J.C."/>
            <person name="Ahrendt S."/>
            <person name="Moore L.P."/>
            <person name="Eastman K.E."/>
            <person name="Scott K."/>
            <person name="Konkel Z."/>
            <person name="Mondo S.J."/>
            <person name="Kuo A."/>
            <person name="Hayes R.D."/>
            <person name="Haridas S."/>
            <person name="Andreopoulos B."/>
            <person name="Riley R."/>
            <person name="LaButti K."/>
            <person name="Pangilinan J."/>
            <person name="Lipzen A."/>
            <person name="Amirebrahimi M."/>
            <person name="Yan J."/>
            <person name="Adam C."/>
            <person name="Keymanesh K."/>
            <person name="Ng V."/>
            <person name="Louie K."/>
            <person name="Northen T."/>
            <person name="Drula E."/>
            <person name="Henrissat B."/>
            <person name="Hsieh H.M."/>
            <person name="Youens-Clark K."/>
            <person name="Lutzoni F."/>
            <person name="Miadlikowska J."/>
            <person name="Eastwood D.C."/>
            <person name="Hamelin R.C."/>
            <person name="Grigoriev I.V."/>
            <person name="U'Ren J.M."/>
        </authorList>
    </citation>
    <scope>NUCLEOTIDE SEQUENCE [LARGE SCALE GENOMIC DNA]</scope>
    <source>
        <strain evidence="1 2">ER1909</strain>
    </source>
</reference>
<accession>A0ACC0CMN2</accession>
<name>A0ACC0CMN2_9PEZI</name>
<proteinExistence type="predicted"/>